<evidence type="ECO:0000313" key="2">
    <source>
        <dbReference type="EMBL" id="MBW4331741.1"/>
    </source>
</evidence>
<organism evidence="2 3">
    <name type="scientific">Stakelama flava</name>
    <dbReference type="NCBI Taxonomy" id="2860338"/>
    <lineage>
        <taxon>Bacteria</taxon>
        <taxon>Pseudomonadati</taxon>
        <taxon>Pseudomonadota</taxon>
        <taxon>Alphaproteobacteria</taxon>
        <taxon>Sphingomonadales</taxon>
        <taxon>Sphingomonadaceae</taxon>
        <taxon>Stakelama</taxon>
    </lineage>
</organism>
<protein>
    <recommendedName>
        <fullName evidence="4">DUF4148 domain-containing protein</fullName>
    </recommendedName>
</protein>
<dbReference type="Proteomes" id="UP001197214">
    <property type="component" value="Unassembled WGS sequence"/>
</dbReference>
<name>A0ABS6XQQ4_9SPHN</name>
<keyword evidence="3" id="KW-1185">Reference proteome</keyword>
<evidence type="ECO:0000256" key="1">
    <source>
        <dbReference type="SAM" id="SignalP"/>
    </source>
</evidence>
<evidence type="ECO:0000313" key="3">
    <source>
        <dbReference type="Proteomes" id="UP001197214"/>
    </source>
</evidence>
<feature type="signal peptide" evidence="1">
    <location>
        <begin position="1"/>
        <end position="22"/>
    </location>
</feature>
<accession>A0ABS6XQQ4</accession>
<proteinExistence type="predicted"/>
<evidence type="ECO:0008006" key="4">
    <source>
        <dbReference type="Google" id="ProtNLM"/>
    </source>
</evidence>
<gene>
    <name evidence="2" type="ORF">KY084_12755</name>
</gene>
<sequence>MSKTVIAFAAAGAVLAATPVMAGEHLTRANLFTDSNSHYLDYKTSLSEARRELRSDLARAHDEQDRIDAKSEYDREVADAKHDFRKEMAERGFYVAPNDLREGHVTVEEMAAR</sequence>
<keyword evidence="1" id="KW-0732">Signal</keyword>
<reference evidence="2 3" key="1">
    <citation type="submission" date="2021-07" db="EMBL/GenBank/DDBJ databases">
        <title>Stakelama flava sp. nov., a novel endophytic bacterium isolated from branch of Kandelia candel.</title>
        <authorList>
            <person name="Tuo L."/>
        </authorList>
    </citation>
    <scope>NUCLEOTIDE SEQUENCE [LARGE SCALE GENOMIC DNA]</scope>
    <source>
        <strain evidence="2 3">CBK3Z-3</strain>
    </source>
</reference>
<dbReference type="RefSeq" id="WP_219238853.1">
    <property type="nucleotide sequence ID" value="NZ_JAHWZX010000012.1"/>
</dbReference>
<dbReference type="EMBL" id="JAHWZX010000012">
    <property type="protein sequence ID" value="MBW4331741.1"/>
    <property type="molecule type" value="Genomic_DNA"/>
</dbReference>
<feature type="chain" id="PRO_5045521952" description="DUF4148 domain-containing protein" evidence="1">
    <location>
        <begin position="23"/>
        <end position="113"/>
    </location>
</feature>
<comment type="caution">
    <text evidence="2">The sequence shown here is derived from an EMBL/GenBank/DDBJ whole genome shotgun (WGS) entry which is preliminary data.</text>
</comment>